<protein>
    <recommendedName>
        <fullName evidence="1">Methyltransferase domain-containing protein</fullName>
    </recommendedName>
</protein>
<gene>
    <name evidence="2" type="ORF">ISO4_01643</name>
</gene>
<dbReference type="Proteomes" id="UP000644441">
    <property type="component" value="Unassembled WGS sequence"/>
</dbReference>
<evidence type="ECO:0000259" key="1">
    <source>
        <dbReference type="Pfam" id="PF13649"/>
    </source>
</evidence>
<dbReference type="CDD" id="cd02440">
    <property type="entry name" value="AdoMet_MTases"/>
    <property type="match status" value="1"/>
</dbReference>
<name>A0ABS0AFW3_9GAMM</name>
<dbReference type="Pfam" id="PF13649">
    <property type="entry name" value="Methyltransf_25"/>
    <property type="match status" value="1"/>
</dbReference>
<keyword evidence="3" id="KW-1185">Reference proteome</keyword>
<sequence>MPLDTPQPPRIKRGEAHTVHTRGLTLLRSGHREIRKLKRANHVPTIHGNKVWNSSFLIMDQLTREKGPLRLTADSHLMDIGCGWGPLAIFAAKRFRCRVTAVDADADVFPYLDLHAAINRVQVDTLRCRFERLTKQRLADVDMITGADICFWDELTPVLFNLIRRALDQDVKRVIIADPGRSPFYDLAERCQARFNARVVERRTQTPRALSADLLIVDRD</sequence>
<dbReference type="Gene3D" id="3.40.50.150">
    <property type="entry name" value="Vaccinia Virus protein VP39"/>
    <property type="match status" value="1"/>
</dbReference>
<accession>A0ABS0AFW3</accession>
<proteinExistence type="predicted"/>
<dbReference type="InterPro" id="IPR019410">
    <property type="entry name" value="Methyltransf_16"/>
</dbReference>
<dbReference type="EMBL" id="ARXR01000011">
    <property type="protein sequence ID" value="MBF5053041.1"/>
    <property type="molecule type" value="Genomic_DNA"/>
</dbReference>
<organism evidence="2 3">
    <name type="scientific">Alloalcanivorax venustensis ISO4</name>
    <dbReference type="NCBI Taxonomy" id="1177184"/>
    <lineage>
        <taxon>Bacteria</taxon>
        <taxon>Pseudomonadati</taxon>
        <taxon>Pseudomonadota</taxon>
        <taxon>Gammaproteobacteria</taxon>
        <taxon>Oceanospirillales</taxon>
        <taxon>Alcanivoracaceae</taxon>
        <taxon>Alloalcanivorax</taxon>
    </lineage>
</organism>
<evidence type="ECO:0000313" key="3">
    <source>
        <dbReference type="Proteomes" id="UP000644441"/>
    </source>
</evidence>
<dbReference type="InterPro" id="IPR029063">
    <property type="entry name" value="SAM-dependent_MTases_sf"/>
</dbReference>
<dbReference type="PANTHER" id="PTHR14614">
    <property type="entry name" value="HEPATOCELLULAR CARCINOMA-ASSOCIATED ANTIGEN"/>
    <property type="match status" value="1"/>
</dbReference>
<reference evidence="2 3" key="1">
    <citation type="submission" date="2012-09" db="EMBL/GenBank/DDBJ databases">
        <title>Genome Sequence of alkane-degrading Bacterium Alcanivorax venustensis ISO4.</title>
        <authorList>
            <person name="Lai Q."/>
            <person name="Shao Z."/>
        </authorList>
    </citation>
    <scope>NUCLEOTIDE SEQUENCE [LARGE SCALE GENOMIC DNA]</scope>
    <source>
        <strain evidence="2 3">ISO4</strain>
    </source>
</reference>
<feature type="domain" description="Methyltransferase" evidence="1">
    <location>
        <begin position="78"/>
        <end position="168"/>
    </location>
</feature>
<comment type="caution">
    <text evidence="2">The sequence shown here is derived from an EMBL/GenBank/DDBJ whole genome shotgun (WGS) entry which is preliminary data.</text>
</comment>
<dbReference type="RefSeq" id="WP_194855883.1">
    <property type="nucleotide sequence ID" value="NZ_ARXR01000011.1"/>
</dbReference>
<dbReference type="InterPro" id="IPR041698">
    <property type="entry name" value="Methyltransf_25"/>
</dbReference>
<evidence type="ECO:0000313" key="2">
    <source>
        <dbReference type="EMBL" id="MBF5053041.1"/>
    </source>
</evidence>
<dbReference type="SUPFAM" id="SSF53335">
    <property type="entry name" value="S-adenosyl-L-methionine-dependent methyltransferases"/>
    <property type="match status" value="1"/>
</dbReference>